<evidence type="ECO:0000256" key="2">
    <source>
        <dbReference type="ARBA" id="ARBA00022525"/>
    </source>
</evidence>
<comment type="subcellular location">
    <subcellularLocation>
        <location evidence="1">Secreted</location>
    </subcellularLocation>
</comment>
<feature type="chain" id="PRO_5038510398" evidence="4">
    <location>
        <begin position="23"/>
        <end position="658"/>
    </location>
</feature>
<keyword evidence="7" id="KW-1185">Reference proteome</keyword>
<protein>
    <submittedName>
        <fullName evidence="6">Right handed beta helix region</fullName>
    </submittedName>
</protein>
<dbReference type="PANTHER" id="PTHR40088:SF2">
    <property type="entry name" value="SECRETED SUGAR HYDROLASE"/>
    <property type="match status" value="1"/>
</dbReference>
<keyword evidence="2" id="KW-0964">Secreted</keyword>
<dbReference type="SUPFAM" id="SSF51126">
    <property type="entry name" value="Pectin lyase-like"/>
    <property type="match status" value="1"/>
</dbReference>
<reference evidence="6 7" key="1">
    <citation type="submission" date="2016-10" db="EMBL/GenBank/DDBJ databases">
        <authorList>
            <person name="de Groot N.N."/>
        </authorList>
    </citation>
    <scope>NUCLEOTIDE SEQUENCE [LARGE SCALE GENOMIC DNA]</scope>
    <source>
        <strain evidence="6 7">DSM 43357</strain>
    </source>
</reference>
<gene>
    <name evidence="6" type="ORF">SAMN05660976_04918</name>
</gene>
<dbReference type="EMBL" id="FOBF01000012">
    <property type="protein sequence ID" value="SEM35845.1"/>
    <property type="molecule type" value="Genomic_DNA"/>
</dbReference>
<dbReference type="PANTHER" id="PTHR40088">
    <property type="entry name" value="PECTATE LYASE (EUROFUNG)"/>
    <property type="match status" value="1"/>
</dbReference>
<dbReference type="AlphaFoldDB" id="A0A1H7XQB0"/>
<dbReference type="Gene3D" id="2.160.20.10">
    <property type="entry name" value="Single-stranded right-handed beta-helix, Pectin lyase-like"/>
    <property type="match status" value="2"/>
</dbReference>
<evidence type="ECO:0000313" key="6">
    <source>
        <dbReference type="EMBL" id="SEM35845.1"/>
    </source>
</evidence>
<feature type="domain" description="Right handed beta helix" evidence="5">
    <location>
        <begin position="369"/>
        <end position="554"/>
    </location>
</feature>
<dbReference type="GO" id="GO:0005576">
    <property type="term" value="C:extracellular region"/>
    <property type="evidence" value="ECO:0007669"/>
    <property type="project" value="UniProtKB-SubCell"/>
</dbReference>
<evidence type="ECO:0000256" key="4">
    <source>
        <dbReference type="SAM" id="SignalP"/>
    </source>
</evidence>
<dbReference type="InterPro" id="IPR012334">
    <property type="entry name" value="Pectin_lyas_fold"/>
</dbReference>
<evidence type="ECO:0000259" key="5">
    <source>
        <dbReference type="Pfam" id="PF13229"/>
    </source>
</evidence>
<keyword evidence="3 4" id="KW-0732">Signal</keyword>
<dbReference type="GO" id="GO:0016837">
    <property type="term" value="F:carbon-oxygen lyase activity, acting on polysaccharides"/>
    <property type="evidence" value="ECO:0007669"/>
    <property type="project" value="TreeGrafter"/>
</dbReference>
<accession>A0A1H7XQB0</accession>
<dbReference type="InterPro" id="IPR039448">
    <property type="entry name" value="Beta_helix"/>
</dbReference>
<name>A0A1H7XQB0_9ACTN</name>
<dbReference type="Proteomes" id="UP000198953">
    <property type="component" value="Unassembled WGS sequence"/>
</dbReference>
<dbReference type="InterPro" id="IPR011050">
    <property type="entry name" value="Pectin_lyase_fold/virulence"/>
</dbReference>
<dbReference type="InterPro" id="IPR052052">
    <property type="entry name" value="Polysaccharide_Lyase_9"/>
</dbReference>
<dbReference type="STRING" id="46177.SAMN05660976_04918"/>
<evidence type="ECO:0000256" key="1">
    <source>
        <dbReference type="ARBA" id="ARBA00004613"/>
    </source>
</evidence>
<dbReference type="RefSeq" id="WP_218154030.1">
    <property type="nucleotide sequence ID" value="NZ_FOBF01000012.1"/>
</dbReference>
<proteinExistence type="predicted"/>
<evidence type="ECO:0000313" key="7">
    <source>
        <dbReference type="Proteomes" id="UP000198953"/>
    </source>
</evidence>
<organism evidence="6 7">
    <name type="scientific">Nonomuraea pusilla</name>
    <dbReference type="NCBI Taxonomy" id="46177"/>
    <lineage>
        <taxon>Bacteria</taxon>
        <taxon>Bacillati</taxon>
        <taxon>Actinomycetota</taxon>
        <taxon>Actinomycetes</taxon>
        <taxon>Streptosporangiales</taxon>
        <taxon>Streptosporangiaceae</taxon>
        <taxon>Nonomuraea</taxon>
    </lineage>
</organism>
<sequence>MLGNWRPVAAVLIASVCGVAAAVPPAAADTADGADGGATYYVAPWGRESSNGRSTVAPYRHIQQCADVMVPGDTCLIMGGTYEETVVPARSGTEGKPITYRAFPGAKVTLSGTTRLRGWARLTGDDVQRIAQTDPYALDSPFSQAVEAGHVYSTAADLGTDVTTVQTFTDKKMNIEAQWPYPGLDLLDPAVQYAAAGSAAATIVDPALTRPAGYWNGARAQTNYWFITATGTVKSSEVGSVTLDVAPPCSHKIVPKDTRYALSGKIGELAHPGTWFYDPAGKRLYLYSEDNPNLHVIEAKTRKLAFDLRNVGHTTIAGVNLFASTIETGVGSSHVVIDGITAKYLSHYTDITRGAADCGSTVTRGVADTGIVVNGTDNQVVNSDLSLSAGNGIALRGQRNTVSNNVIHDVNYLGTYAAPVAVQGNSQTITHNTMYRVGRSGINLQWDTAIGGTPGPDHIAYNDISDYARLSLDTAAIYTCCGSDMLGTQIHHNVLHDPTPKKGATSFGVTGVYADNGQSNIVIANNVGWGNPEGTVMLNGLGGGSKNNGVYNNTGGMTMFYVKEPGNSTGTKVYNNIGPIRGIKDATNGGMVLSNNLPDGVDPLFVDAAKHDYRLSEPSPARNAAIPLPGVNDGSTDPVPSLGAYQYGAPKWEAGATR</sequence>
<dbReference type="Pfam" id="PF13229">
    <property type="entry name" value="Beta_helix"/>
    <property type="match status" value="1"/>
</dbReference>
<evidence type="ECO:0000256" key="3">
    <source>
        <dbReference type="ARBA" id="ARBA00022729"/>
    </source>
</evidence>
<feature type="signal peptide" evidence="4">
    <location>
        <begin position="1"/>
        <end position="22"/>
    </location>
</feature>